<dbReference type="Proteomes" id="UP000078560">
    <property type="component" value="Unassembled WGS sequence"/>
</dbReference>
<organism evidence="2 3">
    <name type="scientific">Plasmodium ovale curtisi</name>
    <dbReference type="NCBI Taxonomy" id="864141"/>
    <lineage>
        <taxon>Eukaryota</taxon>
        <taxon>Sar</taxon>
        <taxon>Alveolata</taxon>
        <taxon>Apicomplexa</taxon>
        <taxon>Aconoidasida</taxon>
        <taxon>Haemosporida</taxon>
        <taxon>Plasmodiidae</taxon>
        <taxon>Plasmodium</taxon>
        <taxon>Plasmodium (Plasmodium)</taxon>
    </lineage>
</organism>
<dbReference type="AlphaFoldDB" id="A0A1A8WAW0"/>
<feature type="transmembrane region" description="Helical" evidence="1">
    <location>
        <begin position="229"/>
        <end position="249"/>
    </location>
</feature>
<proteinExistence type="predicted"/>
<dbReference type="VEuPathDB" id="PlasmoDB:PocGH01_00052800"/>
<accession>A0A1A8WAW0</accession>
<dbReference type="EMBL" id="FLQU01000681">
    <property type="protein sequence ID" value="SBS89124.1"/>
    <property type="molecule type" value="Genomic_DNA"/>
</dbReference>
<keyword evidence="1" id="KW-0812">Transmembrane</keyword>
<reference evidence="3" key="1">
    <citation type="submission" date="2016-05" db="EMBL/GenBank/DDBJ databases">
        <authorList>
            <person name="Naeem Raeece"/>
        </authorList>
    </citation>
    <scope>NUCLEOTIDE SEQUENCE [LARGE SCALE GENOMIC DNA]</scope>
</reference>
<evidence type="ECO:0000313" key="2">
    <source>
        <dbReference type="EMBL" id="SBS89124.1"/>
    </source>
</evidence>
<keyword evidence="1" id="KW-1133">Transmembrane helix</keyword>
<name>A0A1A8WAW0_PLAOA</name>
<protein>
    <submittedName>
        <fullName evidence="2">PIR Superfamily Protein</fullName>
    </submittedName>
</protein>
<keyword evidence="1" id="KW-0472">Membrane</keyword>
<evidence type="ECO:0000313" key="3">
    <source>
        <dbReference type="Proteomes" id="UP000078560"/>
    </source>
</evidence>
<evidence type="ECO:0000256" key="1">
    <source>
        <dbReference type="SAM" id="Phobius"/>
    </source>
</evidence>
<gene>
    <name evidence="2" type="ORF">POVCU2_0052520</name>
</gene>
<sequence>MENPEKEEKYCTYTEQTEYVSKFKNISNFGDYQDVNSCEKIVTPGYQNRNIILNNFRIIKEFLKHYKNDHSCDNCSHFRYLNFWLNKEMKSNKMLNDNTIDLYNQFMKCDSDVKLMHKDKYDIYEIKYDSYKIIDELYDLYSQCEGFINYKTRNTGTACAFAVACVEEYNDLVLNYIPKDKSNLLSELKYMNNFIQKNEVLTFQKCQESIPSLQPLPQKPQSLLPLSSLVPIPVVAAMAGVFPILLFLYKLTPLGSSLQTRINKKGYILNILEQDNHELSRMFETDNRNFHNSSYRIAYNYIDYP</sequence>